<keyword evidence="11 14" id="KW-0520">NAD</keyword>
<sequence>MKTAARGVIATVAGDGIGPEIINSAVRVLEAVNKRFGHSISTTPALAGAQAWDKFGEHLPKETITICEGADAILFGAVGGPVDDQDTPRWKDVEKNVLLGLRKKFDLFANLRPLKVWPGTESFSSLKPEFIKGMDVLIVRELVSGIYFGPRKRFERDGQQVAEDTNVYTWSEIERVVRVAFEAAAGRKKKLTVVDKANVLETSRLWRDVARAVAKDFPNVNMDFMFIDNAAMQLARSPATFDVIVTDNMFGDILSDLGGAIVGSLGLLPSASLNAKKFGLFEPSHGSAPDIAGKGIANPTAQILSLSMLLRYTYDLQKEADAIEAATLSAWQAGERTKDLSGNLSTEEFTSCVVKRIAA</sequence>
<comment type="similarity">
    <text evidence="4 14">Belongs to the isocitrate and isopropylmalate dehydrogenases family. LeuB type 1 subfamily.</text>
</comment>
<evidence type="ECO:0000256" key="14">
    <source>
        <dbReference type="HAMAP-Rule" id="MF_01033"/>
    </source>
</evidence>
<comment type="subunit">
    <text evidence="5 14 15">Homodimer.</text>
</comment>
<gene>
    <name evidence="14" type="primary">leuB</name>
    <name evidence="17" type="ORF">A2851_03005</name>
</gene>
<feature type="site" description="Important for catalysis" evidence="14">
    <location>
        <position position="196"/>
    </location>
</feature>
<feature type="domain" description="Isopropylmalate dehydrogenase-like" evidence="16">
    <location>
        <begin position="8"/>
        <end position="353"/>
    </location>
</feature>
<evidence type="ECO:0000256" key="3">
    <source>
        <dbReference type="ARBA" id="ARBA00004762"/>
    </source>
</evidence>
<keyword evidence="6 14" id="KW-0432">Leucine biosynthesis</keyword>
<evidence type="ECO:0000256" key="9">
    <source>
        <dbReference type="ARBA" id="ARBA00022842"/>
    </source>
</evidence>
<name>A0A1F6CV38_9BACT</name>
<comment type="caution">
    <text evidence="14">Lacks conserved residue(s) required for the propagation of feature annotation.</text>
</comment>
<evidence type="ECO:0000313" key="17">
    <source>
        <dbReference type="EMBL" id="OGG53005.1"/>
    </source>
</evidence>
<dbReference type="Gene3D" id="3.40.718.10">
    <property type="entry name" value="Isopropylmalate Dehydrogenase"/>
    <property type="match status" value="1"/>
</dbReference>
<evidence type="ECO:0000256" key="5">
    <source>
        <dbReference type="ARBA" id="ARBA00011738"/>
    </source>
</evidence>
<dbReference type="InterPro" id="IPR004429">
    <property type="entry name" value="Isopropylmalate_DH"/>
</dbReference>
<dbReference type="FunFam" id="3.40.718.10:FF:000006">
    <property type="entry name" value="3-isopropylmalate dehydrogenase"/>
    <property type="match status" value="1"/>
</dbReference>
<dbReference type="HAMAP" id="MF_01033">
    <property type="entry name" value="LeuB_type1"/>
    <property type="match status" value="1"/>
</dbReference>
<evidence type="ECO:0000256" key="10">
    <source>
        <dbReference type="ARBA" id="ARBA00023002"/>
    </source>
</evidence>
<evidence type="ECO:0000256" key="7">
    <source>
        <dbReference type="ARBA" id="ARBA00022605"/>
    </source>
</evidence>
<organism evidence="17 18">
    <name type="scientific">Candidatus Kaiserbacteria bacterium RIFCSPHIGHO2_01_FULL_53_29</name>
    <dbReference type="NCBI Taxonomy" id="1798480"/>
    <lineage>
        <taxon>Bacteria</taxon>
        <taxon>Candidatus Kaiseribacteriota</taxon>
    </lineage>
</organism>
<dbReference type="GO" id="GO:0009098">
    <property type="term" value="P:L-leucine biosynthetic process"/>
    <property type="evidence" value="ECO:0007669"/>
    <property type="project" value="UniProtKB-UniRule"/>
</dbReference>
<dbReference type="SUPFAM" id="SSF53659">
    <property type="entry name" value="Isocitrate/Isopropylmalate dehydrogenase-like"/>
    <property type="match status" value="1"/>
</dbReference>
<evidence type="ECO:0000259" key="16">
    <source>
        <dbReference type="SMART" id="SM01329"/>
    </source>
</evidence>
<dbReference type="PANTHER" id="PTHR42979:SF1">
    <property type="entry name" value="3-ISOPROPYLMALATE DEHYDROGENASE"/>
    <property type="match status" value="1"/>
</dbReference>
<keyword evidence="12 14" id="KW-0464">Manganese</keyword>
<dbReference type="GO" id="GO:0051287">
    <property type="term" value="F:NAD binding"/>
    <property type="evidence" value="ECO:0007669"/>
    <property type="project" value="InterPro"/>
</dbReference>
<comment type="subcellular location">
    <subcellularLocation>
        <location evidence="14">Cytoplasm</location>
    </subcellularLocation>
</comment>
<dbReference type="EMBL" id="MFKT01000020">
    <property type="protein sequence ID" value="OGG53005.1"/>
    <property type="molecule type" value="Genomic_DNA"/>
</dbReference>
<keyword evidence="14" id="KW-0963">Cytoplasm</keyword>
<dbReference type="AlphaFoldDB" id="A0A1F6CV38"/>
<feature type="binding site" evidence="14">
    <location>
        <position position="140"/>
    </location>
    <ligand>
        <name>substrate</name>
    </ligand>
</feature>
<comment type="catalytic activity">
    <reaction evidence="1 14 15">
        <text>(2R,3S)-3-isopropylmalate + NAD(+) = 4-methyl-2-oxopentanoate + CO2 + NADH</text>
        <dbReference type="Rhea" id="RHEA:32271"/>
        <dbReference type="ChEBI" id="CHEBI:16526"/>
        <dbReference type="ChEBI" id="CHEBI:17865"/>
        <dbReference type="ChEBI" id="CHEBI:35121"/>
        <dbReference type="ChEBI" id="CHEBI:57540"/>
        <dbReference type="ChEBI" id="CHEBI:57945"/>
        <dbReference type="EC" id="1.1.1.85"/>
    </reaction>
</comment>
<dbReference type="GO" id="GO:0005829">
    <property type="term" value="C:cytosol"/>
    <property type="evidence" value="ECO:0007669"/>
    <property type="project" value="TreeGrafter"/>
</dbReference>
<evidence type="ECO:0000256" key="6">
    <source>
        <dbReference type="ARBA" id="ARBA00022430"/>
    </source>
</evidence>
<evidence type="ECO:0000313" key="18">
    <source>
        <dbReference type="Proteomes" id="UP000176863"/>
    </source>
</evidence>
<dbReference type="STRING" id="1798480.A2851_03005"/>
<feature type="binding site" evidence="14">
    <location>
        <position position="228"/>
    </location>
    <ligand>
        <name>Mg(2+)</name>
        <dbReference type="ChEBI" id="CHEBI:18420"/>
    </ligand>
</feature>
<dbReference type="Proteomes" id="UP000176863">
    <property type="component" value="Unassembled WGS sequence"/>
</dbReference>
<dbReference type="InterPro" id="IPR024084">
    <property type="entry name" value="IsoPropMal-DH-like_dom"/>
</dbReference>
<dbReference type="UniPathway" id="UPA00048">
    <property type="reaction ID" value="UER00072"/>
</dbReference>
<keyword evidence="8 14" id="KW-0479">Metal-binding</keyword>
<dbReference type="PROSITE" id="PS00470">
    <property type="entry name" value="IDH_IMDH"/>
    <property type="match status" value="1"/>
</dbReference>
<dbReference type="InterPro" id="IPR019818">
    <property type="entry name" value="IsoCit/isopropylmalate_DH_CS"/>
</dbReference>
<proteinExistence type="inferred from homology"/>
<dbReference type="SMART" id="SM01329">
    <property type="entry name" value="Iso_dh"/>
    <property type="match status" value="1"/>
</dbReference>
<reference evidence="17 18" key="1">
    <citation type="journal article" date="2016" name="Nat. Commun.">
        <title>Thousands of microbial genomes shed light on interconnected biogeochemical processes in an aquifer system.</title>
        <authorList>
            <person name="Anantharaman K."/>
            <person name="Brown C.T."/>
            <person name="Hug L.A."/>
            <person name="Sharon I."/>
            <person name="Castelle C.J."/>
            <person name="Probst A.J."/>
            <person name="Thomas B.C."/>
            <person name="Singh A."/>
            <person name="Wilkins M.J."/>
            <person name="Karaoz U."/>
            <person name="Brodie E.L."/>
            <person name="Williams K.H."/>
            <person name="Hubbard S.S."/>
            <person name="Banfield J.F."/>
        </authorList>
    </citation>
    <scope>NUCLEOTIDE SEQUENCE [LARGE SCALE GENOMIC DNA]</scope>
</reference>
<protein>
    <recommendedName>
        <fullName evidence="14">3-isopropylmalate dehydrogenase</fullName>
        <ecNumber evidence="14">1.1.1.85</ecNumber>
    </recommendedName>
    <alternativeName>
        <fullName evidence="14">3-IPM-DH</fullName>
    </alternativeName>
    <alternativeName>
        <fullName evidence="14">Beta-IPM dehydrogenase</fullName>
        <shortName evidence="14">IMDH</shortName>
    </alternativeName>
</protein>
<keyword evidence="13 14" id="KW-0100">Branched-chain amino acid biosynthesis</keyword>
<dbReference type="PANTHER" id="PTHR42979">
    <property type="entry name" value="3-ISOPROPYLMALATE DEHYDROGENASE"/>
    <property type="match status" value="1"/>
</dbReference>
<comment type="function">
    <text evidence="14 15">Catalyzes the oxidation of 3-carboxy-2-hydroxy-4-methylpentanoate (3-isopropylmalate) to 3-carboxy-4-methyl-2-oxopentanoate. The product decarboxylates to 4-methyl-2 oxopentanoate.</text>
</comment>
<feature type="site" description="Important for catalysis" evidence="14">
    <location>
        <position position="147"/>
    </location>
</feature>
<dbReference type="EC" id="1.1.1.85" evidence="14"/>
<evidence type="ECO:0000256" key="15">
    <source>
        <dbReference type="RuleBase" id="RU004445"/>
    </source>
</evidence>
<keyword evidence="10 14" id="KW-0560">Oxidoreductase</keyword>
<keyword evidence="9 14" id="KW-0460">Magnesium</keyword>
<dbReference type="Pfam" id="PF00180">
    <property type="entry name" value="Iso_dh"/>
    <property type="match status" value="1"/>
</dbReference>
<feature type="binding site" evidence="14">
    <location>
        <position position="228"/>
    </location>
    <ligand>
        <name>substrate</name>
    </ligand>
</feature>
<evidence type="ECO:0000256" key="4">
    <source>
        <dbReference type="ARBA" id="ARBA00008319"/>
    </source>
</evidence>
<dbReference type="GO" id="GO:0003862">
    <property type="term" value="F:3-isopropylmalate dehydrogenase activity"/>
    <property type="evidence" value="ECO:0007669"/>
    <property type="project" value="UniProtKB-UniRule"/>
</dbReference>
<evidence type="ECO:0000256" key="8">
    <source>
        <dbReference type="ARBA" id="ARBA00022723"/>
    </source>
</evidence>
<feature type="binding site" evidence="14">
    <location>
        <position position="112"/>
    </location>
    <ligand>
        <name>substrate</name>
    </ligand>
</feature>
<comment type="cofactor">
    <cofactor evidence="14 15">
        <name>Mg(2+)</name>
        <dbReference type="ChEBI" id="CHEBI:18420"/>
    </cofactor>
    <cofactor evidence="14 15">
        <name>Mn(2+)</name>
        <dbReference type="ChEBI" id="CHEBI:29035"/>
    </cofactor>
    <text evidence="14 15">Binds 1 Mg(2+) or Mn(2+) ion per subunit.</text>
</comment>
<feature type="binding site" evidence="14">
    <location>
        <position position="252"/>
    </location>
    <ligand>
        <name>Mg(2+)</name>
        <dbReference type="ChEBI" id="CHEBI:18420"/>
    </ligand>
</feature>
<accession>A0A1F6CV38</accession>
<comment type="pathway">
    <text evidence="3 14 15">Amino-acid biosynthesis; L-leucine biosynthesis; L-leucine from 3-methyl-2-oxobutanoate: step 3/4.</text>
</comment>
<comment type="caution">
    <text evidence="17">The sequence shown here is derived from an EMBL/GenBank/DDBJ whole genome shotgun (WGS) entry which is preliminary data.</text>
</comment>
<keyword evidence="7 14" id="KW-0028">Amino-acid biosynthesis</keyword>
<evidence type="ECO:0000256" key="13">
    <source>
        <dbReference type="ARBA" id="ARBA00023304"/>
    </source>
</evidence>
<comment type="cofactor">
    <cofactor evidence="2">
        <name>Mn(2+)</name>
        <dbReference type="ChEBI" id="CHEBI:29035"/>
    </cofactor>
</comment>
<evidence type="ECO:0000256" key="2">
    <source>
        <dbReference type="ARBA" id="ARBA00001936"/>
    </source>
</evidence>
<feature type="binding site" evidence="14">
    <location>
        <begin position="286"/>
        <end position="298"/>
    </location>
    <ligand>
        <name>NAD(+)</name>
        <dbReference type="ChEBI" id="CHEBI:57540"/>
    </ligand>
</feature>
<dbReference type="GO" id="GO:0000287">
    <property type="term" value="F:magnesium ion binding"/>
    <property type="evidence" value="ECO:0007669"/>
    <property type="project" value="InterPro"/>
</dbReference>
<feature type="binding site" evidence="14">
    <location>
        <position position="256"/>
    </location>
    <ligand>
        <name>Mg(2+)</name>
        <dbReference type="ChEBI" id="CHEBI:18420"/>
    </ligand>
</feature>
<evidence type="ECO:0000256" key="1">
    <source>
        <dbReference type="ARBA" id="ARBA00000624"/>
    </source>
</evidence>
<evidence type="ECO:0000256" key="11">
    <source>
        <dbReference type="ARBA" id="ARBA00023027"/>
    </source>
</evidence>
<feature type="binding site" evidence="14">
    <location>
        <position position="102"/>
    </location>
    <ligand>
        <name>substrate</name>
    </ligand>
</feature>
<dbReference type="NCBIfam" id="TIGR00169">
    <property type="entry name" value="leuB"/>
    <property type="match status" value="1"/>
</dbReference>
<evidence type="ECO:0000256" key="12">
    <source>
        <dbReference type="ARBA" id="ARBA00023211"/>
    </source>
</evidence>